<protein>
    <submittedName>
        <fullName evidence="1">Uncharacterized protein</fullName>
    </submittedName>
</protein>
<proteinExistence type="predicted"/>
<keyword evidence="2" id="KW-1185">Reference proteome</keyword>
<accession>A0A4V2UYI8</accession>
<dbReference type="RefSeq" id="WP_132028428.1">
    <property type="nucleotide sequence ID" value="NZ_SMAI01000001.1"/>
</dbReference>
<name>A0A4V2UYI8_9HYPH</name>
<comment type="caution">
    <text evidence="1">The sequence shown here is derived from an EMBL/GenBank/DDBJ whole genome shotgun (WGS) entry which is preliminary data.</text>
</comment>
<dbReference type="AlphaFoldDB" id="A0A4V2UYI8"/>
<sequence length="170" mass="18056">MTNWVKSALFAGTLMVAGIASIIGVSAQEKMPAANWLFVQAADSATVDGSKLVLKGVAPQTIMFADRPDRMTGDVATTSFVKLWTDGKDSFQKDPPNATLSVTGADGKSQVSVLELTDPVLSGDTLTYTIKVLSDAKPVSGQTASLFIDWWYAGPGHCWRGPYGGLHCGW</sequence>
<gene>
    <name evidence="1" type="ORF">EDC64_10186</name>
</gene>
<dbReference type="OrthoDB" id="424374at2"/>
<evidence type="ECO:0000313" key="1">
    <source>
        <dbReference type="EMBL" id="TCT07568.1"/>
    </source>
</evidence>
<organism evidence="1 2">
    <name type="scientific">Aquabacter spiritensis</name>
    <dbReference type="NCBI Taxonomy" id="933073"/>
    <lineage>
        <taxon>Bacteria</taxon>
        <taxon>Pseudomonadati</taxon>
        <taxon>Pseudomonadota</taxon>
        <taxon>Alphaproteobacteria</taxon>
        <taxon>Hyphomicrobiales</taxon>
        <taxon>Xanthobacteraceae</taxon>
        <taxon>Aquabacter</taxon>
    </lineage>
</organism>
<reference evidence="1 2" key="1">
    <citation type="submission" date="2019-03" db="EMBL/GenBank/DDBJ databases">
        <title>Genomic Encyclopedia of Type Strains, Phase IV (KMG-IV): sequencing the most valuable type-strain genomes for metagenomic binning, comparative biology and taxonomic classification.</title>
        <authorList>
            <person name="Goeker M."/>
        </authorList>
    </citation>
    <scope>NUCLEOTIDE SEQUENCE [LARGE SCALE GENOMIC DNA]</scope>
    <source>
        <strain evidence="1 2">DSM 9035</strain>
    </source>
</reference>
<dbReference type="Proteomes" id="UP000294664">
    <property type="component" value="Unassembled WGS sequence"/>
</dbReference>
<dbReference type="EMBL" id="SMAI01000001">
    <property type="protein sequence ID" value="TCT07568.1"/>
    <property type="molecule type" value="Genomic_DNA"/>
</dbReference>
<evidence type="ECO:0000313" key="2">
    <source>
        <dbReference type="Proteomes" id="UP000294664"/>
    </source>
</evidence>